<dbReference type="Proteomes" id="UP000823749">
    <property type="component" value="Chromosome 2"/>
</dbReference>
<feature type="transmembrane region" description="Helical" evidence="10">
    <location>
        <begin position="345"/>
        <end position="365"/>
    </location>
</feature>
<dbReference type="InterPro" id="IPR032805">
    <property type="entry name" value="Wax_synthase_dom"/>
</dbReference>
<evidence type="ECO:0000256" key="5">
    <source>
        <dbReference type="ARBA" id="ARBA00022989"/>
    </source>
</evidence>
<comment type="subcellular location">
    <subcellularLocation>
        <location evidence="1">Membrane</location>
        <topology evidence="1">Multi-pass membrane protein</topology>
    </subcellularLocation>
</comment>
<dbReference type="GO" id="GO:0008374">
    <property type="term" value="F:O-acyltransferase activity"/>
    <property type="evidence" value="ECO:0007669"/>
    <property type="project" value="InterPro"/>
</dbReference>
<dbReference type="AlphaFoldDB" id="A0AAV6L876"/>
<evidence type="ECO:0000256" key="3">
    <source>
        <dbReference type="ARBA" id="ARBA00022679"/>
    </source>
</evidence>
<feature type="transmembrane region" description="Helical" evidence="10">
    <location>
        <begin position="286"/>
        <end position="307"/>
    </location>
</feature>
<evidence type="ECO:0000256" key="6">
    <source>
        <dbReference type="ARBA" id="ARBA00023098"/>
    </source>
</evidence>
<feature type="transmembrane region" description="Helical" evidence="10">
    <location>
        <begin position="204"/>
        <end position="230"/>
    </location>
</feature>
<evidence type="ECO:0000256" key="7">
    <source>
        <dbReference type="ARBA" id="ARBA00023136"/>
    </source>
</evidence>
<dbReference type="InterPro" id="IPR017088">
    <property type="entry name" value="Wax_synthase_Magnoliopsida"/>
</dbReference>
<keyword evidence="3" id="KW-0808">Transferase</keyword>
<evidence type="ECO:0000313" key="13">
    <source>
        <dbReference type="Proteomes" id="UP000823749"/>
    </source>
</evidence>
<dbReference type="PANTHER" id="PTHR31595">
    <property type="entry name" value="LONG-CHAIN-ALCOHOL O-FATTY-ACYLTRANSFERASE 3-RELATED"/>
    <property type="match status" value="1"/>
</dbReference>
<evidence type="ECO:0000259" key="11">
    <source>
        <dbReference type="Pfam" id="PF13813"/>
    </source>
</evidence>
<keyword evidence="7 10" id="KW-0472">Membrane</keyword>
<dbReference type="EMBL" id="JACTNZ010000002">
    <property type="protein sequence ID" value="KAG5561157.1"/>
    <property type="molecule type" value="Genomic_DNA"/>
</dbReference>
<keyword evidence="8" id="KW-0012">Acyltransferase</keyword>
<comment type="similarity">
    <text evidence="2">Belongs to the wax synthase family.</text>
</comment>
<dbReference type="GO" id="GO:0016020">
    <property type="term" value="C:membrane"/>
    <property type="evidence" value="ECO:0007669"/>
    <property type="project" value="UniProtKB-SubCell"/>
</dbReference>
<reference evidence="12" key="1">
    <citation type="submission" date="2020-08" db="EMBL/GenBank/DDBJ databases">
        <title>Plant Genome Project.</title>
        <authorList>
            <person name="Zhang R.-G."/>
        </authorList>
    </citation>
    <scope>NUCLEOTIDE SEQUENCE</scope>
    <source>
        <strain evidence="12">WSP0</strain>
        <tissue evidence="12">Leaf</tissue>
    </source>
</reference>
<feature type="transmembrane region" description="Helical" evidence="10">
    <location>
        <begin position="313"/>
        <end position="333"/>
    </location>
</feature>
<keyword evidence="6" id="KW-0443">Lipid metabolism</keyword>
<feature type="transmembrane region" description="Helical" evidence="10">
    <location>
        <begin position="175"/>
        <end position="192"/>
    </location>
</feature>
<dbReference type="PIRSF" id="PIRSF037006">
    <property type="entry name" value="Wax_synthase"/>
    <property type="match status" value="1"/>
</dbReference>
<evidence type="ECO:0000256" key="10">
    <source>
        <dbReference type="SAM" id="Phobius"/>
    </source>
</evidence>
<dbReference type="PANTHER" id="PTHR31595:SF77">
    <property type="entry name" value="ACYL-COA--STEROL O-ACYLTRANSFERASE 1-LIKE"/>
    <property type="match status" value="1"/>
</dbReference>
<comment type="caution">
    <text evidence="12">The sequence shown here is derived from an EMBL/GenBank/DDBJ whole genome shotgun (WGS) entry which is preliminary data.</text>
</comment>
<feature type="compositionally biased region" description="Basic and acidic residues" evidence="9">
    <location>
        <begin position="120"/>
        <end position="131"/>
    </location>
</feature>
<evidence type="ECO:0000256" key="4">
    <source>
        <dbReference type="ARBA" id="ARBA00022692"/>
    </source>
</evidence>
<feature type="region of interest" description="Disordered" evidence="9">
    <location>
        <begin position="120"/>
        <end position="170"/>
    </location>
</feature>
<feature type="transmembrane region" description="Helical" evidence="10">
    <location>
        <begin position="16"/>
        <end position="35"/>
    </location>
</feature>
<name>A0AAV6L876_9ERIC</name>
<dbReference type="GO" id="GO:0006629">
    <property type="term" value="P:lipid metabolic process"/>
    <property type="evidence" value="ECO:0007669"/>
    <property type="project" value="UniProtKB-KW"/>
</dbReference>
<keyword evidence="4 10" id="KW-0812">Transmembrane</keyword>
<dbReference type="InterPro" id="IPR044851">
    <property type="entry name" value="Wax_synthase"/>
</dbReference>
<feature type="domain" description="Wax synthase" evidence="11">
    <location>
        <begin position="235"/>
        <end position="321"/>
    </location>
</feature>
<organism evidence="12 13">
    <name type="scientific">Rhododendron griersonianum</name>
    <dbReference type="NCBI Taxonomy" id="479676"/>
    <lineage>
        <taxon>Eukaryota</taxon>
        <taxon>Viridiplantae</taxon>
        <taxon>Streptophyta</taxon>
        <taxon>Embryophyta</taxon>
        <taxon>Tracheophyta</taxon>
        <taxon>Spermatophyta</taxon>
        <taxon>Magnoliopsida</taxon>
        <taxon>eudicotyledons</taxon>
        <taxon>Gunneridae</taxon>
        <taxon>Pentapetalae</taxon>
        <taxon>asterids</taxon>
        <taxon>Ericales</taxon>
        <taxon>Ericaceae</taxon>
        <taxon>Ericoideae</taxon>
        <taxon>Rhodoreae</taxon>
        <taxon>Rhododendron</taxon>
    </lineage>
</organism>
<dbReference type="Pfam" id="PF13813">
    <property type="entry name" value="MBOAT_2"/>
    <property type="match status" value="1"/>
</dbReference>
<evidence type="ECO:0000256" key="9">
    <source>
        <dbReference type="SAM" id="MobiDB-lite"/>
    </source>
</evidence>
<keyword evidence="13" id="KW-1185">Reference proteome</keyword>
<evidence type="ECO:0000256" key="1">
    <source>
        <dbReference type="ARBA" id="ARBA00004141"/>
    </source>
</evidence>
<proteinExistence type="inferred from homology"/>
<accession>A0AAV6L876</accession>
<sequence>MEGEIYYPSYTLEREISNFIKVWISVVVSLCYCYFSAKFIPKGMPRLFSIIPIVSLFFALPLKLHSANLGANTAFFIAWLSNFKLLLFAFDKGPLSHPSLSLPHFIAIACFPIRIRQDPPPKSPSNHEKSLKSQNRNHPCPLDQDGHNSQDVPPPNCRNGENPHPRITQKGRTSIRNYAIKGVLVALLFRVYNYSDHIHPKANLVISGFLMYFMLEIILTNAAFVARAILGLELEPQFNEPYLSTSLQDFWGRRWNLVVSRTLRPSVYDPVLCISARFMGRKWAQLPAVVCTFLVSALMHELIFYYMGRTRPTWEITWFFLLHGACLVVEIVIKKVAKDRYRLPRVIAMPMTVGFVMGTGFWLFIPQLLRCKVAARAFEEYALLGAFVKEVVPGVVKLTIQ</sequence>
<keyword evidence="5 10" id="KW-1133">Transmembrane helix</keyword>
<evidence type="ECO:0000256" key="8">
    <source>
        <dbReference type="ARBA" id="ARBA00023315"/>
    </source>
</evidence>
<protein>
    <recommendedName>
        <fullName evidence="11">Wax synthase domain-containing protein</fullName>
    </recommendedName>
</protein>
<evidence type="ECO:0000313" key="12">
    <source>
        <dbReference type="EMBL" id="KAG5561157.1"/>
    </source>
</evidence>
<gene>
    <name evidence="12" type="ORF">RHGRI_004242</name>
</gene>
<evidence type="ECO:0000256" key="2">
    <source>
        <dbReference type="ARBA" id="ARBA00007282"/>
    </source>
</evidence>